<dbReference type="GO" id="GO:0009279">
    <property type="term" value="C:cell outer membrane"/>
    <property type="evidence" value="ECO:0007669"/>
    <property type="project" value="UniProtKB-SubCell"/>
</dbReference>
<proteinExistence type="inferred from homology"/>
<dbReference type="OrthoDB" id="9782587at2"/>
<dbReference type="InterPro" id="IPR037066">
    <property type="entry name" value="Plug_dom_sf"/>
</dbReference>
<feature type="chain" id="PRO_5016336340" evidence="13">
    <location>
        <begin position="23"/>
        <end position="752"/>
    </location>
</feature>
<organism evidence="16 17">
    <name type="scientific">Echinicola strongylocentroti</name>
    <dbReference type="NCBI Taxonomy" id="1795355"/>
    <lineage>
        <taxon>Bacteria</taxon>
        <taxon>Pseudomonadati</taxon>
        <taxon>Bacteroidota</taxon>
        <taxon>Cytophagia</taxon>
        <taxon>Cytophagales</taxon>
        <taxon>Cyclobacteriaceae</taxon>
        <taxon>Echinicola</taxon>
    </lineage>
</organism>
<evidence type="ECO:0000256" key="9">
    <source>
        <dbReference type="ARBA" id="ARBA00023136"/>
    </source>
</evidence>
<dbReference type="EMBL" id="CP030041">
    <property type="protein sequence ID" value="AWW30952.1"/>
    <property type="molecule type" value="Genomic_DNA"/>
</dbReference>
<keyword evidence="16" id="KW-0675">Receptor</keyword>
<protein>
    <submittedName>
        <fullName evidence="16">TonB-dependent receptor</fullName>
    </submittedName>
</protein>
<evidence type="ECO:0000256" key="1">
    <source>
        <dbReference type="ARBA" id="ARBA00004571"/>
    </source>
</evidence>
<dbReference type="InterPro" id="IPR000531">
    <property type="entry name" value="Beta-barrel_TonB"/>
</dbReference>
<keyword evidence="7" id="KW-0406">Ion transport</keyword>
<dbReference type="InterPro" id="IPR012910">
    <property type="entry name" value="Plug_dom"/>
</dbReference>
<keyword evidence="2 11" id="KW-0813">Transport</keyword>
<feature type="domain" description="TonB-dependent receptor-like beta-barrel" evidence="14">
    <location>
        <begin position="309"/>
        <end position="715"/>
    </location>
</feature>
<keyword evidence="8 12" id="KW-0798">TonB box</keyword>
<evidence type="ECO:0000256" key="11">
    <source>
        <dbReference type="PROSITE-ProRule" id="PRU01360"/>
    </source>
</evidence>
<keyword evidence="4" id="KW-0410">Iron transport</keyword>
<evidence type="ECO:0000256" key="7">
    <source>
        <dbReference type="ARBA" id="ARBA00023065"/>
    </source>
</evidence>
<dbReference type="KEGG" id="est:DN752_12900"/>
<evidence type="ECO:0000256" key="2">
    <source>
        <dbReference type="ARBA" id="ARBA00022448"/>
    </source>
</evidence>
<evidence type="ECO:0000256" key="5">
    <source>
        <dbReference type="ARBA" id="ARBA00022692"/>
    </source>
</evidence>
<evidence type="ECO:0000256" key="10">
    <source>
        <dbReference type="ARBA" id="ARBA00023237"/>
    </source>
</evidence>
<dbReference type="InterPro" id="IPR039426">
    <property type="entry name" value="TonB-dep_rcpt-like"/>
</dbReference>
<dbReference type="RefSeq" id="WP_112784329.1">
    <property type="nucleotide sequence ID" value="NZ_CP030041.1"/>
</dbReference>
<evidence type="ECO:0000259" key="15">
    <source>
        <dbReference type="Pfam" id="PF07715"/>
    </source>
</evidence>
<evidence type="ECO:0000256" key="13">
    <source>
        <dbReference type="SAM" id="SignalP"/>
    </source>
</evidence>
<evidence type="ECO:0000256" key="4">
    <source>
        <dbReference type="ARBA" id="ARBA00022496"/>
    </source>
</evidence>
<keyword evidence="6" id="KW-0408">Iron</keyword>
<comment type="subcellular location">
    <subcellularLocation>
        <location evidence="1 11">Cell outer membrane</location>
        <topology evidence="1 11">Multi-pass membrane protein</topology>
    </subcellularLocation>
</comment>
<sequence>MKLSLYSLTFILLLGLAPVAMAQTSLTVIDDESGEAIPSVVITMDNGDRYLTDDNGQVSLELSAHTKALFTHIAYEATRKTIAPNTPTDIRLTKKANQLSEVVISSFESERYLMEQAAAVSKIDQEALYRFNETSIVNAFNTKSGIRFEERAPGSYRVSIRGSSLRAPFGVRNVKIYWDGIPFTAPDGTTALNILDLSNIEGAEIIKGPAGSIYGAGNGGVISFTPGKINQNKAETSVSGGSYGLLKYRVAVDQMIENGSLSASYVKQQSDGYRDHSALDRGVFQLQGRFEPSDKQRITTQLLYSDLFYEIPGGLTEEQMNANPRQARPGSAEQNASINQESLYGTLVHDYRFNKKWSNHTAVYLQTTDFENPFNLDYKRETQYGYGARTKFQLNDRWGKFPVRLLFGGEYQFANTSAQNFGNREGRADTIRFADDLITTQGFLFQQIEINWTNDLLMTLGLSENFSRYDINRTVDASAGDPYAAERNFDPVIVPRIGLSAQLTDYSSVYGSISSGFSPPTIDEVRTNEGSINLDLEAEKGTNYEVGYRAEFLNGNVQLDASAFFFKLDETITTYTNPQGVVLFRNAGATDQKGLEAQLDYILLSNPAGWIQQLKMGHAYSFHHFRFKDYINDGEDFSGNALTGVPQNNLVNRLDLTSRTGLYLNLTYQWVDEIPLTDDNAIYQDPYHLMNARLGWRKNFGSTWQMEIYGGTDNLLDQRYSLGNDLNAFGGRYYQPAADRNFYGGVKVKMLY</sequence>
<evidence type="ECO:0000256" key="12">
    <source>
        <dbReference type="RuleBase" id="RU003357"/>
    </source>
</evidence>
<evidence type="ECO:0000256" key="6">
    <source>
        <dbReference type="ARBA" id="ARBA00023004"/>
    </source>
</evidence>
<dbReference type="Pfam" id="PF00593">
    <property type="entry name" value="TonB_dep_Rec_b-barrel"/>
    <property type="match status" value="1"/>
</dbReference>
<keyword evidence="9 11" id="KW-0472">Membrane</keyword>
<dbReference type="Proteomes" id="UP000248688">
    <property type="component" value="Chromosome"/>
</dbReference>
<evidence type="ECO:0000256" key="3">
    <source>
        <dbReference type="ARBA" id="ARBA00022452"/>
    </source>
</evidence>
<evidence type="ECO:0000259" key="14">
    <source>
        <dbReference type="Pfam" id="PF00593"/>
    </source>
</evidence>
<keyword evidence="3 11" id="KW-1134">Transmembrane beta strand</keyword>
<dbReference type="AlphaFoldDB" id="A0A2Z4IIJ5"/>
<dbReference type="PANTHER" id="PTHR32552">
    <property type="entry name" value="FERRICHROME IRON RECEPTOR-RELATED"/>
    <property type="match status" value="1"/>
</dbReference>
<feature type="signal peptide" evidence="13">
    <location>
        <begin position="1"/>
        <end position="22"/>
    </location>
</feature>
<keyword evidence="10 11" id="KW-0998">Cell outer membrane</keyword>
<name>A0A2Z4IIJ5_9BACT</name>
<dbReference type="InterPro" id="IPR036942">
    <property type="entry name" value="Beta-barrel_TonB_sf"/>
</dbReference>
<keyword evidence="13" id="KW-0732">Signal</keyword>
<gene>
    <name evidence="16" type="ORF">DN752_12900</name>
</gene>
<evidence type="ECO:0000256" key="8">
    <source>
        <dbReference type="ARBA" id="ARBA00023077"/>
    </source>
</evidence>
<accession>A0A2Z4IIJ5</accession>
<evidence type="ECO:0000313" key="17">
    <source>
        <dbReference type="Proteomes" id="UP000248688"/>
    </source>
</evidence>
<keyword evidence="17" id="KW-1185">Reference proteome</keyword>
<comment type="similarity">
    <text evidence="11 12">Belongs to the TonB-dependent receptor family.</text>
</comment>
<dbReference type="PANTHER" id="PTHR32552:SF81">
    <property type="entry name" value="TONB-DEPENDENT OUTER MEMBRANE RECEPTOR"/>
    <property type="match status" value="1"/>
</dbReference>
<dbReference type="GO" id="GO:0006826">
    <property type="term" value="P:iron ion transport"/>
    <property type="evidence" value="ECO:0007669"/>
    <property type="project" value="UniProtKB-KW"/>
</dbReference>
<keyword evidence="5 11" id="KW-0812">Transmembrane</keyword>
<dbReference type="Pfam" id="PF07715">
    <property type="entry name" value="Plug"/>
    <property type="match status" value="1"/>
</dbReference>
<dbReference type="SUPFAM" id="SSF56935">
    <property type="entry name" value="Porins"/>
    <property type="match status" value="1"/>
</dbReference>
<feature type="domain" description="TonB-dependent receptor plug" evidence="15">
    <location>
        <begin position="114"/>
        <end position="220"/>
    </location>
</feature>
<dbReference type="PROSITE" id="PS52016">
    <property type="entry name" value="TONB_DEPENDENT_REC_3"/>
    <property type="match status" value="1"/>
</dbReference>
<reference evidence="16 17" key="1">
    <citation type="submission" date="2018-06" db="EMBL/GenBank/DDBJ databases">
        <title>Echinicola strongylocentroti sp. nov., isolated from a sea urchin Strongylocentrotus intermedius.</title>
        <authorList>
            <person name="Bae S.S."/>
        </authorList>
    </citation>
    <scope>NUCLEOTIDE SEQUENCE [LARGE SCALE GENOMIC DNA]</scope>
    <source>
        <strain evidence="16 17">MEBiC08714</strain>
    </source>
</reference>
<dbReference type="Gene3D" id="2.170.130.10">
    <property type="entry name" value="TonB-dependent receptor, plug domain"/>
    <property type="match status" value="1"/>
</dbReference>
<evidence type="ECO:0000313" key="16">
    <source>
        <dbReference type="EMBL" id="AWW30952.1"/>
    </source>
</evidence>
<dbReference type="Gene3D" id="2.40.170.20">
    <property type="entry name" value="TonB-dependent receptor, beta-barrel domain"/>
    <property type="match status" value="1"/>
</dbReference>